<dbReference type="AlphaFoldDB" id="A0A251WW15"/>
<keyword evidence="7" id="KW-1185">Reference proteome</keyword>
<sequence>MTAQEKKRYHHGDLRRVILDTAMTMLAEPAGVNFTLRAVARRAGVSHSAPYKHFEDKAALLTEMALVGFDQLTAALDNSVQVAPEGFRSKFFAAAAAYIDFARQNPSLYRLMFGGEFGTISAHLDPRALKTFDFAVKLIEQGQQEGQVRERPLKGQATACWAQIHGLTMLELNSLLQPEKVGENVIEQAIVALHEGLNI</sequence>
<dbReference type="InterPro" id="IPR001647">
    <property type="entry name" value="HTH_TetR"/>
</dbReference>
<dbReference type="SUPFAM" id="SSF48498">
    <property type="entry name" value="Tetracyclin repressor-like, C-terminal domain"/>
    <property type="match status" value="1"/>
</dbReference>
<accession>A0A251WW15</accession>
<keyword evidence="2 4" id="KW-0238">DNA-binding</keyword>
<evidence type="ECO:0000256" key="3">
    <source>
        <dbReference type="ARBA" id="ARBA00023163"/>
    </source>
</evidence>
<name>A0A251WW15_9RHOB</name>
<dbReference type="InterPro" id="IPR025996">
    <property type="entry name" value="MT1864/Rv1816-like_C"/>
</dbReference>
<dbReference type="Gene3D" id="1.10.357.10">
    <property type="entry name" value="Tetracycline Repressor, domain 2"/>
    <property type="match status" value="1"/>
</dbReference>
<feature type="domain" description="HTH tetR-type" evidence="5">
    <location>
        <begin position="12"/>
        <end position="72"/>
    </location>
</feature>
<dbReference type="Pfam" id="PF13305">
    <property type="entry name" value="TetR_C_33"/>
    <property type="match status" value="1"/>
</dbReference>
<protein>
    <submittedName>
        <fullName evidence="6">TetR family transcriptional regulator</fullName>
    </submittedName>
</protein>
<dbReference type="PRINTS" id="PR00455">
    <property type="entry name" value="HTHTETR"/>
</dbReference>
<evidence type="ECO:0000313" key="6">
    <source>
        <dbReference type="EMBL" id="OUD08572.1"/>
    </source>
</evidence>
<evidence type="ECO:0000256" key="2">
    <source>
        <dbReference type="ARBA" id="ARBA00023125"/>
    </source>
</evidence>
<evidence type="ECO:0000313" key="7">
    <source>
        <dbReference type="Proteomes" id="UP000194664"/>
    </source>
</evidence>
<dbReference type="EMBL" id="MSPP01000005">
    <property type="protein sequence ID" value="OUD08572.1"/>
    <property type="molecule type" value="Genomic_DNA"/>
</dbReference>
<dbReference type="SUPFAM" id="SSF46689">
    <property type="entry name" value="Homeodomain-like"/>
    <property type="match status" value="1"/>
</dbReference>
<dbReference type="InterPro" id="IPR036271">
    <property type="entry name" value="Tet_transcr_reg_TetR-rel_C_sf"/>
</dbReference>
<dbReference type="InterPro" id="IPR009057">
    <property type="entry name" value="Homeodomain-like_sf"/>
</dbReference>
<dbReference type="GO" id="GO:0000976">
    <property type="term" value="F:transcription cis-regulatory region binding"/>
    <property type="evidence" value="ECO:0007669"/>
    <property type="project" value="TreeGrafter"/>
</dbReference>
<dbReference type="OrthoDB" id="7056813at2"/>
<reference evidence="6 7" key="1">
    <citation type="submission" date="2016-12" db="EMBL/GenBank/DDBJ databases">
        <title>The draft genome sequence of HSLHS2.</title>
        <authorList>
            <person name="Hu D."/>
            <person name="Wang L."/>
            <person name="Shao Z."/>
        </authorList>
    </citation>
    <scope>NUCLEOTIDE SEQUENCE [LARGE SCALE GENOMIC DNA]</scope>
    <source>
        <strain evidence="6">MCCC 1A06712</strain>
    </source>
</reference>
<dbReference type="InterPro" id="IPR050109">
    <property type="entry name" value="HTH-type_TetR-like_transc_reg"/>
</dbReference>
<dbReference type="Pfam" id="PF00440">
    <property type="entry name" value="TetR_N"/>
    <property type="match status" value="1"/>
</dbReference>
<organism evidence="6 7">
    <name type="scientific">Marivivens niveibacter</name>
    <dbReference type="NCBI Taxonomy" id="1930667"/>
    <lineage>
        <taxon>Bacteria</taxon>
        <taxon>Pseudomonadati</taxon>
        <taxon>Pseudomonadota</taxon>
        <taxon>Alphaproteobacteria</taxon>
        <taxon>Rhodobacterales</taxon>
        <taxon>Paracoccaceae</taxon>
        <taxon>Marivivens group</taxon>
        <taxon>Marivivens</taxon>
    </lineage>
</organism>
<feature type="DNA-binding region" description="H-T-H motif" evidence="4">
    <location>
        <begin position="35"/>
        <end position="54"/>
    </location>
</feature>
<proteinExistence type="predicted"/>
<dbReference type="PANTHER" id="PTHR30055:SF220">
    <property type="entry name" value="TETR-FAMILY REGULATORY PROTEIN"/>
    <property type="match status" value="1"/>
</dbReference>
<keyword evidence="1" id="KW-0805">Transcription regulation</keyword>
<keyword evidence="3" id="KW-0804">Transcription</keyword>
<gene>
    <name evidence="6" type="ORF">BVC71_13000</name>
</gene>
<evidence type="ECO:0000259" key="5">
    <source>
        <dbReference type="PROSITE" id="PS50977"/>
    </source>
</evidence>
<dbReference type="PROSITE" id="PS50977">
    <property type="entry name" value="HTH_TETR_2"/>
    <property type="match status" value="1"/>
</dbReference>
<dbReference type="PANTHER" id="PTHR30055">
    <property type="entry name" value="HTH-TYPE TRANSCRIPTIONAL REGULATOR RUTR"/>
    <property type="match status" value="1"/>
</dbReference>
<dbReference type="GO" id="GO:0003700">
    <property type="term" value="F:DNA-binding transcription factor activity"/>
    <property type="evidence" value="ECO:0007669"/>
    <property type="project" value="TreeGrafter"/>
</dbReference>
<evidence type="ECO:0000256" key="4">
    <source>
        <dbReference type="PROSITE-ProRule" id="PRU00335"/>
    </source>
</evidence>
<comment type="caution">
    <text evidence="6">The sequence shown here is derived from an EMBL/GenBank/DDBJ whole genome shotgun (WGS) entry which is preliminary data.</text>
</comment>
<dbReference type="RefSeq" id="WP_086452270.1">
    <property type="nucleotide sequence ID" value="NZ_MSPP01000005.1"/>
</dbReference>
<evidence type="ECO:0000256" key="1">
    <source>
        <dbReference type="ARBA" id="ARBA00023015"/>
    </source>
</evidence>
<dbReference type="Proteomes" id="UP000194664">
    <property type="component" value="Unassembled WGS sequence"/>
</dbReference>